<dbReference type="EMBL" id="PDHS01000132">
    <property type="protein sequence ID" value="MQM30139.1"/>
    <property type="molecule type" value="Genomic_DNA"/>
</dbReference>
<gene>
    <name evidence="2" type="ORF">CRU78_06185</name>
</gene>
<dbReference type="Proteomes" id="UP000342300">
    <property type="component" value="Unassembled WGS sequence"/>
</dbReference>
<dbReference type="Pfam" id="PF05940">
    <property type="entry name" value="NnrS"/>
    <property type="match status" value="1"/>
</dbReference>
<keyword evidence="1" id="KW-0812">Transmembrane</keyword>
<evidence type="ECO:0000313" key="3">
    <source>
        <dbReference type="Proteomes" id="UP000342300"/>
    </source>
</evidence>
<feature type="transmembrane region" description="Helical" evidence="1">
    <location>
        <begin position="56"/>
        <end position="73"/>
    </location>
</feature>
<protein>
    <submittedName>
        <fullName evidence="2">NnrS</fullName>
    </submittedName>
</protein>
<keyword evidence="1" id="KW-0472">Membrane</keyword>
<accession>A0A6A7RS37</accession>
<name>A0A6A7RS37_9PROT</name>
<feature type="transmembrane region" description="Helical" evidence="1">
    <location>
        <begin position="259"/>
        <end position="279"/>
    </location>
</feature>
<evidence type="ECO:0000313" key="2">
    <source>
        <dbReference type="EMBL" id="MQM30139.1"/>
    </source>
</evidence>
<dbReference type="AlphaFoldDB" id="A0A6A7RS37"/>
<keyword evidence="1" id="KW-1133">Transmembrane helix</keyword>
<proteinExistence type="predicted"/>
<organism evidence="2 3">
    <name type="scientific">Candidatus Accumulibacter phosphatis</name>
    <dbReference type="NCBI Taxonomy" id="327160"/>
    <lineage>
        <taxon>Bacteria</taxon>
        <taxon>Pseudomonadati</taxon>
        <taxon>Pseudomonadota</taxon>
        <taxon>Betaproteobacteria</taxon>
        <taxon>Candidatus Accumulibacter</taxon>
    </lineage>
</organism>
<feature type="transmembrane region" description="Helical" evidence="1">
    <location>
        <begin position="351"/>
        <end position="370"/>
    </location>
</feature>
<dbReference type="InterPro" id="IPR010266">
    <property type="entry name" value="NnrS"/>
</dbReference>
<feature type="transmembrane region" description="Helical" evidence="1">
    <location>
        <begin position="328"/>
        <end position="345"/>
    </location>
</feature>
<comment type="caution">
    <text evidence="2">The sequence shown here is derived from an EMBL/GenBank/DDBJ whole genome shotgun (WGS) entry which is preliminary data.</text>
</comment>
<feature type="transmembrane region" description="Helical" evidence="1">
    <location>
        <begin position="85"/>
        <end position="104"/>
    </location>
</feature>
<evidence type="ECO:0000256" key="1">
    <source>
        <dbReference type="SAM" id="Phobius"/>
    </source>
</evidence>
<reference evidence="2 3" key="1">
    <citation type="submission" date="2017-09" db="EMBL/GenBank/DDBJ databases">
        <title>Metagenomic Analysis Reveals Denitrifying Candidatus Accumulibacter and Flanking Population as a Source of N2O.</title>
        <authorList>
            <person name="Gao H."/>
            <person name="Mao Y."/>
            <person name="Zhao X."/>
            <person name="Liu W.-T."/>
            <person name="Zhang T."/>
            <person name="Wells G."/>
        </authorList>
    </citation>
    <scope>NUCLEOTIDE SEQUENCE [LARGE SCALE GENOMIC DNA]</scope>
    <source>
        <strain evidence="2">CANDO_2_IC</strain>
    </source>
</reference>
<sequence>MRFSDQPLWLVGFRPFFALACLSGLTLPVLWALLFSGTLAAPTAPFSPTQWHAHEMFFGFGWAVMGGFLLTSTKNWVKIRGYHGSALILLVSAWLLERAGMWFAGALPPLLFRLSNNLFLGSIVAMLLWSLVRHRESDSFRDNYFFLIILPLFLVAKNLLLSEAHFQAGASMALALFRVAFLVMLERTLTQFMKNAMQAEILRNAVLDTGIKILAVVLVFASLLPAPVSAWSGLLLALLLLVRFAFWKPQLALRRLDIGIMYLGYLAIVAQLLLEFVALVAQPAWIGSLPMHVFTFGAMGLIIPAMLIRIVNGHTGRKVVFDRLDKTVLWIMIAGFVIRIVVPQIDPANYLRWIDLAAACWFSCFAILGWRYIPYLLQARVDGREH</sequence>
<feature type="transmembrane region" description="Helical" evidence="1">
    <location>
        <begin position="230"/>
        <end position="247"/>
    </location>
</feature>
<feature type="transmembrane region" description="Helical" evidence="1">
    <location>
        <begin position="285"/>
        <end position="307"/>
    </location>
</feature>
<feature type="transmembrane region" description="Helical" evidence="1">
    <location>
        <begin position="205"/>
        <end position="224"/>
    </location>
</feature>
<feature type="transmembrane region" description="Helical" evidence="1">
    <location>
        <begin position="166"/>
        <end position="185"/>
    </location>
</feature>
<feature type="transmembrane region" description="Helical" evidence="1">
    <location>
        <begin position="144"/>
        <end position="160"/>
    </location>
</feature>
<feature type="transmembrane region" description="Helical" evidence="1">
    <location>
        <begin position="110"/>
        <end position="132"/>
    </location>
</feature>